<evidence type="ECO:0000313" key="3">
    <source>
        <dbReference type="EMBL" id="RWR96382.1"/>
    </source>
</evidence>
<dbReference type="CDD" id="cd01837">
    <property type="entry name" value="SGNH_plant_lipase_like"/>
    <property type="match status" value="1"/>
</dbReference>
<dbReference type="Proteomes" id="UP000283530">
    <property type="component" value="Unassembled WGS sequence"/>
</dbReference>
<evidence type="ECO:0000256" key="2">
    <source>
        <dbReference type="SAM" id="SignalP"/>
    </source>
</evidence>
<dbReference type="EMBL" id="QPKB01000012">
    <property type="protein sequence ID" value="RWR96382.1"/>
    <property type="molecule type" value="Genomic_DNA"/>
</dbReference>
<accession>A0A3S4PYA6</accession>
<gene>
    <name evidence="3" type="ORF">CKAN_02576500</name>
</gene>
<protein>
    <submittedName>
        <fullName evidence="3">GDSL esterase/lipase-like protein</fullName>
    </submittedName>
</protein>
<comment type="caution">
    <text evidence="3">The sequence shown here is derived from an EMBL/GenBank/DDBJ whole genome shotgun (WGS) entry which is preliminary data.</text>
</comment>
<dbReference type="GO" id="GO:0016788">
    <property type="term" value="F:hydrolase activity, acting on ester bonds"/>
    <property type="evidence" value="ECO:0007669"/>
    <property type="project" value="InterPro"/>
</dbReference>
<dbReference type="SUPFAM" id="SSF52266">
    <property type="entry name" value="SGNH hydrolase"/>
    <property type="match status" value="1"/>
</dbReference>
<organism evidence="3 4">
    <name type="scientific">Cinnamomum micranthum f. kanehirae</name>
    <dbReference type="NCBI Taxonomy" id="337451"/>
    <lineage>
        <taxon>Eukaryota</taxon>
        <taxon>Viridiplantae</taxon>
        <taxon>Streptophyta</taxon>
        <taxon>Embryophyta</taxon>
        <taxon>Tracheophyta</taxon>
        <taxon>Spermatophyta</taxon>
        <taxon>Magnoliopsida</taxon>
        <taxon>Magnoliidae</taxon>
        <taxon>Laurales</taxon>
        <taxon>Lauraceae</taxon>
        <taxon>Cinnamomum</taxon>
    </lineage>
</organism>
<name>A0A3S4PYA6_9MAGN</name>
<keyword evidence="2" id="KW-0732">Signal</keyword>
<dbReference type="PANTHER" id="PTHR45642:SF3">
    <property type="entry name" value="OS09G0540400 PROTEIN"/>
    <property type="match status" value="1"/>
</dbReference>
<dbReference type="InterPro" id="IPR001087">
    <property type="entry name" value="GDSL"/>
</dbReference>
<dbReference type="AlphaFoldDB" id="A0A3S4PYA6"/>
<reference evidence="3 4" key="1">
    <citation type="journal article" date="2019" name="Nat. Plants">
        <title>Stout camphor tree genome fills gaps in understanding of flowering plant genome evolution.</title>
        <authorList>
            <person name="Chaw S.M."/>
            <person name="Liu Y.C."/>
            <person name="Wu Y.W."/>
            <person name="Wang H.Y."/>
            <person name="Lin C.I."/>
            <person name="Wu C.S."/>
            <person name="Ke H.M."/>
            <person name="Chang L.Y."/>
            <person name="Hsu C.Y."/>
            <person name="Yang H.T."/>
            <person name="Sudianto E."/>
            <person name="Hsu M.H."/>
            <person name="Wu K.P."/>
            <person name="Wang L.N."/>
            <person name="Leebens-Mack J.H."/>
            <person name="Tsai I.J."/>
        </authorList>
    </citation>
    <scope>NUCLEOTIDE SEQUENCE [LARGE SCALE GENOMIC DNA]</scope>
    <source>
        <strain evidence="4">cv. Chaw 1501</strain>
        <tissue evidence="3">Young leaves</tissue>
    </source>
</reference>
<dbReference type="STRING" id="337451.A0A3S4PYA6"/>
<proteinExistence type="inferred from homology"/>
<feature type="signal peptide" evidence="2">
    <location>
        <begin position="1"/>
        <end position="30"/>
    </location>
</feature>
<dbReference type="FunFam" id="3.40.50.1110:FF:000003">
    <property type="entry name" value="GDSL esterase/lipase APG"/>
    <property type="match status" value="1"/>
</dbReference>
<sequence length="373" mass="41971">MATFTFTASFSFTLFFFFFLLLFSILEAQAQDPKKLKPSNCSVSAIFVFGDSTVDPGNNNYLPTVFRSDFPPYGRDFLQHRPTGRFTNGRLVTDFVASYLGLKEEIPPYLDIELSEEDLMTGVSFASAGTGYDPLTPSISKVIPIPNQLDYFGEYLKTLQLRIGKKGAQDLIRRAAVVISAGTNDFLVNYFALPFQKQKYTVEQYQHFLLVNLADFLQEVQNLGFRKIVVVGLPPMGCLPIVITLNSHNGFQIQKRGCIDTYNTVASDYNYKLRSMLATLQMSARNGVTIAYADIYQPMIDMVQRPAKFGFEESTNGCCGTGLFEASFLCNPKSLACPDASKFVFFDSIHPTEKTYYYVFKSLRKTIDDLLKD</sequence>
<dbReference type="PANTHER" id="PTHR45642">
    <property type="entry name" value="GDSL ESTERASE/LIPASE EXL3"/>
    <property type="match status" value="1"/>
</dbReference>
<dbReference type="InterPro" id="IPR036514">
    <property type="entry name" value="SGNH_hydro_sf"/>
</dbReference>
<keyword evidence="4" id="KW-1185">Reference proteome</keyword>
<feature type="chain" id="PRO_5018771364" evidence="2">
    <location>
        <begin position="31"/>
        <end position="373"/>
    </location>
</feature>
<dbReference type="InterPro" id="IPR035669">
    <property type="entry name" value="SGNH_plant_lipase-like"/>
</dbReference>
<dbReference type="InterPro" id="IPR050592">
    <property type="entry name" value="GDSL_lipolytic_enzyme"/>
</dbReference>
<dbReference type="Pfam" id="PF00657">
    <property type="entry name" value="Lipase_GDSL"/>
    <property type="match status" value="1"/>
</dbReference>
<comment type="similarity">
    <text evidence="1">Belongs to the 'GDSL' lipolytic enzyme family.</text>
</comment>
<evidence type="ECO:0000256" key="1">
    <source>
        <dbReference type="ARBA" id="ARBA00008668"/>
    </source>
</evidence>
<evidence type="ECO:0000313" key="4">
    <source>
        <dbReference type="Proteomes" id="UP000283530"/>
    </source>
</evidence>
<dbReference type="Gene3D" id="3.40.50.1110">
    <property type="entry name" value="SGNH hydrolase"/>
    <property type="match status" value="1"/>
</dbReference>
<dbReference type="OrthoDB" id="1600564at2759"/>